<reference evidence="2 3" key="1">
    <citation type="submission" date="2024-10" db="EMBL/GenBank/DDBJ databases">
        <title>The Natural Products Discovery Center: Release of the First 8490 Sequenced Strains for Exploring Actinobacteria Biosynthetic Diversity.</title>
        <authorList>
            <person name="Kalkreuter E."/>
            <person name="Kautsar S.A."/>
            <person name="Yang D."/>
            <person name="Bader C.D."/>
            <person name="Teijaro C.N."/>
            <person name="Fluegel L."/>
            <person name="Davis C.M."/>
            <person name="Simpson J.R."/>
            <person name="Lauterbach L."/>
            <person name="Steele A.D."/>
            <person name="Gui C."/>
            <person name="Meng S."/>
            <person name="Li G."/>
            <person name="Viehrig K."/>
            <person name="Ye F."/>
            <person name="Su P."/>
            <person name="Kiefer A.F."/>
            <person name="Nichols A."/>
            <person name="Cepeda A.J."/>
            <person name="Yan W."/>
            <person name="Fan B."/>
            <person name="Jiang Y."/>
            <person name="Adhikari A."/>
            <person name="Zheng C.-J."/>
            <person name="Schuster L."/>
            <person name="Cowan T.M."/>
            <person name="Smanski M.J."/>
            <person name="Chevrette M.G."/>
            <person name="De Carvalho L.P.S."/>
            <person name="Shen B."/>
        </authorList>
    </citation>
    <scope>NUCLEOTIDE SEQUENCE [LARGE SCALE GENOMIC DNA]</scope>
    <source>
        <strain evidence="2 3">NPDC019275</strain>
    </source>
</reference>
<dbReference type="InterPro" id="IPR018713">
    <property type="entry name" value="MPAB/Lcp_cat_dom"/>
</dbReference>
<dbReference type="EMBL" id="JBIRYO010000018">
    <property type="protein sequence ID" value="MFI2476606.1"/>
    <property type="molecule type" value="Genomic_DNA"/>
</dbReference>
<dbReference type="PANTHER" id="PTHR36151:SF3">
    <property type="entry name" value="ER-BOUND OXYGENASE MPAB_MPAB'_RUBBER OXYGENASE CATALYTIC DOMAIN-CONTAINING PROTEIN"/>
    <property type="match status" value="1"/>
</dbReference>
<accession>A0ABW7X670</accession>
<evidence type="ECO:0000313" key="3">
    <source>
        <dbReference type="Proteomes" id="UP001611415"/>
    </source>
</evidence>
<sequence>MTARAHRIDDAKADLAPELGPGSLTWRYAGDLRLFLVTAPFGMLQLMHPAVGAGVADHSDFFVDPWDRVFRSIPEIVGTVYDSPRSGTATRVRDYHRDIGGVDHHGKRYHALNPDVYFWTHATILQGVITIAEVYDGGLTDAQRETFYQEGKTWYRRYGLSERPMPADYAAFTRYFDDTCENVLEATESARWLAGQLGIASGLRLPYLPGPAEAVLRPAIMSEYRVITTALLPESARDRLGLRYSAVDRVRFRAAVSLIRTAWPLLPEPLRYHPRARRGMREHAALGEG</sequence>
<keyword evidence="2" id="KW-0560">Oxidoreductase</keyword>
<dbReference type="PANTHER" id="PTHR36151">
    <property type="entry name" value="BLR2777 PROTEIN"/>
    <property type="match status" value="1"/>
</dbReference>
<dbReference type="Pfam" id="PF09995">
    <property type="entry name" value="MPAB_Lcp_cat"/>
    <property type="match status" value="1"/>
</dbReference>
<feature type="domain" description="ER-bound oxygenase mpaB/mpaB'/Rubber oxygenase catalytic" evidence="1">
    <location>
        <begin position="26"/>
        <end position="261"/>
    </location>
</feature>
<dbReference type="Proteomes" id="UP001611415">
    <property type="component" value="Unassembled WGS sequence"/>
</dbReference>
<evidence type="ECO:0000313" key="2">
    <source>
        <dbReference type="EMBL" id="MFI2476606.1"/>
    </source>
</evidence>
<gene>
    <name evidence="2" type="ORF">ACH49W_24760</name>
</gene>
<keyword evidence="3" id="KW-1185">Reference proteome</keyword>
<dbReference type="GO" id="GO:0016491">
    <property type="term" value="F:oxidoreductase activity"/>
    <property type="evidence" value="ECO:0007669"/>
    <property type="project" value="UniProtKB-KW"/>
</dbReference>
<proteinExistence type="predicted"/>
<evidence type="ECO:0000259" key="1">
    <source>
        <dbReference type="Pfam" id="PF09995"/>
    </source>
</evidence>
<dbReference type="EC" id="1.-.-.-" evidence="2"/>
<organism evidence="2 3">
    <name type="scientific">Nocardia xishanensis</name>
    <dbReference type="NCBI Taxonomy" id="238964"/>
    <lineage>
        <taxon>Bacteria</taxon>
        <taxon>Bacillati</taxon>
        <taxon>Actinomycetota</taxon>
        <taxon>Actinomycetes</taxon>
        <taxon>Mycobacteriales</taxon>
        <taxon>Nocardiaceae</taxon>
        <taxon>Nocardia</taxon>
    </lineage>
</organism>
<dbReference type="RefSeq" id="WP_357400940.1">
    <property type="nucleotide sequence ID" value="NZ_JBEYCD010000001.1"/>
</dbReference>
<protein>
    <submittedName>
        <fullName evidence="2">Oxygenase MpaB family protein</fullName>
        <ecNumber evidence="2">1.-.-.-</ecNumber>
    </submittedName>
</protein>
<name>A0ABW7X670_9NOCA</name>
<comment type="caution">
    <text evidence="2">The sequence shown here is derived from an EMBL/GenBank/DDBJ whole genome shotgun (WGS) entry which is preliminary data.</text>
</comment>